<dbReference type="InterPro" id="IPR009091">
    <property type="entry name" value="RCC1/BLIP-II"/>
</dbReference>
<dbReference type="InterPro" id="IPR036047">
    <property type="entry name" value="F-box-like_dom_sf"/>
</dbReference>
<gene>
    <name evidence="2" type="ORF">LCPAC202_00830</name>
</gene>
<dbReference type="SUPFAM" id="SSF50985">
    <property type="entry name" value="RCC1/BLIP-II"/>
    <property type="match status" value="2"/>
</dbReference>
<sequence length="493" mass="55872">MNRPIQTTTGRFGFTDLPNELLLDTFLRLDLKSLLAVCQSNQQMRSFCQDDFLWKQKFIQDFGSAPNLQVGEKWKDIYKTVFLMRPNSPISSGRNHYGVIDEKGLLYMAGSNIQSQLGFISNQKEFTTPVLVQVGPVGTKIISISCSFRSTIVVTDDGQVYGTGWIDLNLDGKRVDVRTFQKMNVSEKVRKVSHDYKHYIFLLRNGSVRMNGLFKIDTGSVYINIHVSSLIDIKAIDISVIDGVVYREVDMMDTTYHSTRYAIIDVNRNLYYWGNGFGVMEPDLNEEEEQDMIDNDSKMLMKVHYQGLIFKGNTANQITIQPIHIPIPEPVKQIALGSDHILILSSLGNVYVIGENHEGQLGIGDKKKAQLKTTEIPYKLTLPEKISSVVANKYTSAAISENGQVYIWGYNNEIISDLKKQRNILRRISYRKNDYFGGINIMKPIRINLDIQGYSHLDDTSMDKYEVVYLSLGPVFGIAVTKDGYLDVFGENG</sequence>
<dbReference type="InterPro" id="IPR001810">
    <property type="entry name" value="F-box_dom"/>
</dbReference>
<dbReference type="Pfam" id="PF13540">
    <property type="entry name" value="RCC1_2"/>
    <property type="match status" value="3"/>
</dbReference>
<dbReference type="InterPro" id="IPR000408">
    <property type="entry name" value="Reg_chr_condens"/>
</dbReference>
<proteinExistence type="predicted"/>
<dbReference type="Gene3D" id="1.20.1280.50">
    <property type="match status" value="1"/>
</dbReference>
<dbReference type="PANTHER" id="PTHR45982:SF1">
    <property type="entry name" value="REGULATOR OF CHROMOSOME CONDENSATION"/>
    <property type="match status" value="1"/>
</dbReference>
<dbReference type="Gene3D" id="2.130.10.30">
    <property type="entry name" value="Regulator of chromosome condensation 1/beta-lactamase-inhibitor protein II"/>
    <property type="match status" value="2"/>
</dbReference>
<feature type="domain" description="F-box" evidence="1">
    <location>
        <begin position="11"/>
        <end position="57"/>
    </location>
</feature>
<dbReference type="Pfam" id="PF12937">
    <property type="entry name" value="F-box-like"/>
    <property type="match status" value="1"/>
</dbReference>
<dbReference type="GO" id="GO:0005085">
    <property type="term" value="F:guanyl-nucleotide exchange factor activity"/>
    <property type="evidence" value="ECO:0007669"/>
    <property type="project" value="TreeGrafter"/>
</dbReference>
<dbReference type="InterPro" id="IPR051553">
    <property type="entry name" value="Ran_GTPase-activating"/>
</dbReference>
<dbReference type="SUPFAM" id="SSF81383">
    <property type="entry name" value="F-box domain"/>
    <property type="match status" value="1"/>
</dbReference>
<reference evidence="2" key="1">
    <citation type="journal article" date="2019" name="MBio">
        <title>Virus Genomes from Deep Sea Sediments Expand the Ocean Megavirome and Support Independent Origins of Viral Gigantism.</title>
        <authorList>
            <person name="Backstrom D."/>
            <person name="Yutin N."/>
            <person name="Jorgensen S.L."/>
            <person name="Dharamshi J."/>
            <person name="Homa F."/>
            <person name="Zaremba-Niedwiedzka K."/>
            <person name="Spang A."/>
            <person name="Wolf Y.I."/>
            <person name="Koonin E.V."/>
            <person name="Ettema T.J."/>
        </authorList>
    </citation>
    <scope>NUCLEOTIDE SEQUENCE</scope>
</reference>
<accession>A0A481Z7L0</accession>
<dbReference type="PROSITE" id="PS50012">
    <property type="entry name" value="RCC1_3"/>
    <property type="match status" value="2"/>
</dbReference>
<dbReference type="PROSITE" id="PS50181">
    <property type="entry name" value="FBOX"/>
    <property type="match status" value="1"/>
</dbReference>
<dbReference type="PANTHER" id="PTHR45982">
    <property type="entry name" value="REGULATOR OF CHROMOSOME CONDENSATION"/>
    <property type="match status" value="1"/>
</dbReference>
<protein>
    <submittedName>
        <fullName evidence="2">F-box and regulator of chromosome condensation repeat protein</fullName>
    </submittedName>
</protein>
<evidence type="ECO:0000259" key="1">
    <source>
        <dbReference type="PROSITE" id="PS50181"/>
    </source>
</evidence>
<organism evidence="2">
    <name type="scientific">Pithovirus LCPAC202</name>
    <dbReference type="NCBI Taxonomy" id="2506592"/>
    <lineage>
        <taxon>Viruses</taxon>
        <taxon>Pithoviruses</taxon>
    </lineage>
</organism>
<evidence type="ECO:0000313" key="2">
    <source>
        <dbReference type="EMBL" id="QBK91109.1"/>
    </source>
</evidence>
<dbReference type="PRINTS" id="PR00633">
    <property type="entry name" value="RCCNDNSATION"/>
</dbReference>
<dbReference type="EMBL" id="MK500511">
    <property type="protein sequence ID" value="QBK91109.1"/>
    <property type="molecule type" value="Genomic_DNA"/>
</dbReference>
<name>A0A481Z7L0_9VIRU</name>